<dbReference type="SMART" id="SM01199">
    <property type="entry name" value="FDF"/>
    <property type="match status" value="1"/>
</dbReference>
<feature type="compositionally biased region" description="Pro residues" evidence="3">
    <location>
        <begin position="248"/>
        <end position="262"/>
    </location>
</feature>
<dbReference type="GO" id="GO:0033962">
    <property type="term" value="P:P-body assembly"/>
    <property type="evidence" value="ECO:0007669"/>
    <property type="project" value="TreeGrafter"/>
</dbReference>
<feature type="compositionally biased region" description="Low complexity" evidence="3">
    <location>
        <begin position="132"/>
        <end position="141"/>
    </location>
</feature>
<feature type="compositionally biased region" description="Gly residues" evidence="3">
    <location>
        <begin position="299"/>
        <end position="308"/>
    </location>
</feature>
<feature type="compositionally biased region" description="Basic residues" evidence="3">
    <location>
        <begin position="426"/>
        <end position="435"/>
    </location>
</feature>
<dbReference type="InterPro" id="IPR025768">
    <property type="entry name" value="TFG_box"/>
</dbReference>
<feature type="region of interest" description="Disordered" evidence="3">
    <location>
        <begin position="415"/>
        <end position="487"/>
    </location>
</feature>
<dbReference type="EMBL" id="GBEZ01024701">
    <property type="protein sequence ID" value="JAC62314.1"/>
    <property type="molecule type" value="Transcribed_RNA"/>
</dbReference>
<feature type="compositionally biased region" description="Low complexity" evidence="3">
    <location>
        <begin position="478"/>
        <end position="487"/>
    </location>
</feature>
<feature type="short sequence motif" description="FFD box" evidence="1">
    <location>
        <begin position="369"/>
        <end position="384"/>
    </location>
</feature>
<reference evidence="7" key="1">
    <citation type="submission" date="2014-05" db="EMBL/GenBank/DDBJ databases">
        <title>The transcriptome of the halophilic microalga Tetraselmis sp. GSL018 isolated from the Great Salt Lake, Utah.</title>
        <authorList>
            <person name="Jinkerson R.E."/>
            <person name="D'Adamo S."/>
            <person name="Posewitz M.C."/>
        </authorList>
    </citation>
    <scope>NUCLEOTIDE SEQUENCE</scope>
    <source>
        <strain evidence="7">GSL018</strain>
    </source>
</reference>
<accession>A0A061QV24</accession>
<gene>
    <name evidence="7" type="ORF">TSPGSL018_23711</name>
</gene>
<name>A0A061QV24_9CHLO</name>
<dbReference type="GO" id="GO:0000932">
    <property type="term" value="C:P-body"/>
    <property type="evidence" value="ECO:0007669"/>
    <property type="project" value="TreeGrafter"/>
</dbReference>
<evidence type="ECO:0000313" key="7">
    <source>
        <dbReference type="EMBL" id="JAC62314.1"/>
    </source>
</evidence>
<feature type="compositionally biased region" description="Low complexity" evidence="3">
    <location>
        <begin position="188"/>
        <end position="216"/>
    </location>
</feature>
<evidence type="ECO:0000256" key="1">
    <source>
        <dbReference type="PROSITE-ProRule" id="PRU00846"/>
    </source>
</evidence>
<dbReference type="PANTHER" id="PTHR13586">
    <property type="entry name" value="SCD6 PROTEIN-RELATED"/>
    <property type="match status" value="1"/>
</dbReference>
<sequence>MSGAGGEAGAGLPYIGSTISLISKSHIRYEGILYTIDMNESTIALQGVRSFGTEGRRTDGPQIPPSAELYDYIVFRGSDIQDLAVVSQGDDRQPQAPQAVPPAAEAALPQGAFNQPYAQPQAPAAPPPPPAAQGAWGAPQGIHAADNGPMGAEQKPWGAAVATPLPPGAPGAAPPAPPQPQAHSYSQAAGAPVAVTPSAPPANSAPRAPARPQRQQQPPPPPRAPAAPPTSRQATRAPAWASANPVPLTQPPPPAAAAPPPAQSAAPQSQPKAPAPAPVARPSSYAKAAGVNAPAANAGRGGSRGVRGGRAPMPLANGRPGRGPVHGASQRVPIPVPAEDFNFEEQLRKFDKEKVVKEEVQKEFPVVEKAYNKDDFFDSMSCEALERLAINESEDNGRRGRMNYAEQRRIDMETFGGAGAQFRRPVNQHHGRGRHNSQAAGGGGGGGQHGRGGRGGNRNQQGGSYGRGGNRSDHQRRPNQARAQAAK</sequence>
<feature type="compositionally biased region" description="Pro residues" evidence="3">
    <location>
        <begin position="217"/>
        <end position="228"/>
    </location>
</feature>
<evidence type="ECO:0000256" key="3">
    <source>
        <dbReference type="SAM" id="MobiDB-lite"/>
    </source>
</evidence>
<dbReference type="PANTHER" id="PTHR13586:SF0">
    <property type="entry name" value="TRAILER HITCH, ISOFORM H"/>
    <property type="match status" value="1"/>
</dbReference>
<dbReference type="CDD" id="cd01736">
    <property type="entry name" value="LSm14_N"/>
    <property type="match status" value="1"/>
</dbReference>
<dbReference type="InterPro" id="IPR010920">
    <property type="entry name" value="LSM_dom_sf"/>
</dbReference>
<dbReference type="PROSITE" id="PS51536">
    <property type="entry name" value="TFG"/>
    <property type="match status" value="1"/>
</dbReference>
<feature type="short sequence motif" description="TFG box" evidence="2">
    <location>
        <begin position="399"/>
        <end position="419"/>
    </location>
</feature>
<proteinExistence type="predicted"/>
<protein>
    <submittedName>
        <fullName evidence="7">Protein binding</fullName>
    </submittedName>
</protein>
<organism evidence="7">
    <name type="scientific">Tetraselmis sp. GSL018</name>
    <dbReference type="NCBI Taxonomy" id="582737"/>
    <lineage>
        <taxon>Eukaryota</taxon>
        <taxon>Viridiplantae</taxon>
        <taxon>Chlorophyta</taxon>
        <taxon>core chlorophytes</taxon>
        <taxon>Chlorodendrophyceae</taxon>
        <taxon>Chlorodendrales</taxon>
        <taxon>Chlorodendraceae</taxon>
        <taxon>Tetraselmis</taxon>
    </lineage>
</organism>
<feature type="domain" description="DFDF" evidence="4">
    <location>
        <begin position="329"/>
        <end position="365"/>
    </location>
</feature>
<feature type="compositionally biased region" description="Pro residues" evidence="3">
    <location>
        <begin position="164"/>
        <end position="180"/>
    </location>
</feature>
<dbReference type="SUPFAM" id="SSF50182">
    <property type="entry name" value="Sm-like ribonucleoproteins"/>
    <property type="match status" value="1"/>
</dbReference>
<evidence type="ECO:0000259" key="6">
    <source>
        <dbReference type="PROSITE" id="PS51536"/>
    </source>
</evidence>
<dbReference type="Pfam" id="PF12701">
    <property type="entry name" value="LSM14"/>
    <property type="match status" value="1"/>
</dbReference>
<dbReference type="GO" id="GO:0034063">
    <property type="term" value="P:stress granule assembly"/>
    <property type="evidence" value="ECO:0007669"/>
    <property type="project" value="TreeGrafter"/>
</dbReference>
<evidence type="ECO:0000259" key="5">
    <source>
        <dbReference type="PROSITE" id="PS51513"/>
    </source>
</evidence>
<dbReference type="InterPro" id="IPR019050">
    <property type="entry name" value="FDF_dom"/>
</dbReference>
<dbReference type="InterPro" id="IPR025762">
    <property type="entry name" value="DFDF"/>
</dbReference>
<dbReference type="Gene3D" id="2.30.30.100">
    <property type="match status" value="1"/>
</dbReference>
<feature type="domain" description="TFG box profile" evidence="6">
    <location>
        <begin position="399"/>
        <end position="419"/>
    </location>
</feature>
<feature type="compositionally biased region" description="Low complexity" evidence="3">
    <location>
        <begin position="263"/>
        <end position="272"/>
    </location>
</feature>
<feature type="domain" description="FFD box profile" evidence="5">
    <location>
        <begin position="369"/>
        <end position="384"/>
    </location>
</feature>
<dbReference type="PROSITE" id="PS51513">
    <property type="entry name" value="FFD"/>
    <property type="match status" value="1"/>
</dbReference>
<feature type="compositionally biased region" description="Low complexity" evidence="3">
    <location>
        <begin position="280"/>
        <end position="298"/>
    </location>
</feature>
<evidence type="ECO:0000259" key="4">
    <source>
        <dbReference type="PROSITE" id="PS51512"/>
    </source>
</evidence>
<feature type="compositionally biased region" description="Low complexity" evidence="3">
    <location>
        <begin position="229"/>
        <end position="239"/>
    </location>
</feature>
<dbReference type="InterPro" id="IPR025761">
    <property type="entry name" value="FFD_box"/>
</dbReference>
<dbReference type="AlphaFoldDB" id="A0A061QV24"/>
<evidence type="ECO:0000256" key="2">
    <source>
        <dbReference type="PROSITE-ProRule" id="PRU00869"/>
    </source>
</evidence>
<dbReference type="GO" id="GO:0003729">
    <property type="term" value="F:mRNA binding"/>
    <property type="evidence" value="ECO:0007669"/>
    <property type="project" value="TreeGrafter"/>
</dbReference>
<dbReference type="PROSITE" id="PS51512">
    <property type="entry name" value="DFDF"/>
    <property type="match status" value="1"/>
</dbReference>
<feature type="region of interest" description="Disordered" evidence="3">
    <location>
        <begin position="114"/>
        <end position="332"/>
    </location>
</feature>
<dbReference type="SMART" id="SM01271">
    <property type="entry name" value="LSM14"/>
    <property type="match status" value="1"/>
</dbReference>
<dbReference type="InterPro" id="IPR025609">
    <property type="entry name" value="Lsm14-like_N"/>
</dbReference>
<feature type="compositionally biased region" description="Gly residues" evidence="3">
    <location>
        <begin position="440"/>
        <end position="456"/>
    </location>
</feature>